<accession>A0A5B0SVN9</accession>
<sequence length="69" mass="8030">MYEYVDFYDEAETGGPDGGPIMLSLKQVIRMLKRHGFTKPGEWLIYFKESNLLHADKYPATSLLKWLGY</sequence>
<protein>
    <submittedName>
        <fullName evidence="1">Uncharacterized protein</fullName>
    </submittedName>
</protein>
<proteinExistence type="predicted"/>
<reference evidence="1 2" key="1">
    <citation type="submission" date="2019-08" db="EMBL/GenBank/DDBJ databases">
        <title>Draft genome sequence of Citrobacter portucalensis strain isolated from green turtle.</title>
        <authorList>
            <person name="Fernandes M.R."/>
            <person name="Sellera F.P."/>
            <person name="Goldeberg D.W."/>
            <person name="Costa D.C."/>
            <person name="Lincopan N."/>
        </authorList>
    </citation>
    <scope>NUCLEOTIDE SEQUENCE [LARGE SCALE GENOMIC DNA]</scope>
    <source>
        <strain evidence="1 2">TV06</strain>
    </source>
</reference>
<name>A0A5B0SVN9_9ENTR</name>
<gene>
    <name evidence="1" type="ORF">D3H66_19335</name>
</gene>
<comment type="caution">
    <text evidence="1">The sequence shown here is derived from an EMBL/GenBank/DDBJ whole genome shotgun (WGS) entry which is preliminary data.</text>
</comment>
<dbReference type="EMBL" id="VTZD01000024">
    <property type="protein sequence ID" value="KAA1141931.1"/>
    <property type="molecule type" value="Genomic_DNA"/>
</dbReference>
<dbReference type="RefSeq" id="WP_149608077.1">
    <property type="nucleotide sequence ID" value="NZ_VTZD01000024.1"/>
</dbReference>
<evidence type="ECO:0000313" key="1">
    <source>
        <dbReference type="EMBL" id="KAA1141931.1"/>
    </source>
</evidence>
<organism evidence="1 2">
    <name type="scientific">Citrobacter portucalensis</name>
    <dbReference type="NCBI Taxonomy" id="1639133"/>
    <lineage>
        <taxon>Bacteria</taxon>
        <taxon>Pseudomonadati</taxon>
        <taxon>Pseudomonadota</taxon>
        <taxon>Gammaproteobacteria</taxon>
        <taxon>Enterobacterales</taxon>
        <taxon>Enterobacteriaceae</taxon>
        <taxon>Citrobacter</taxon>
        <taxon>Citrobacter freundii complex</taxon>
    </lineage>
</organism>
<dbReference type="Proteomes" id="UP000323297">
    <property type="component" value="Unassembled WGS sequence"/>
</dbReference>
<dbReference type="AlphaFoldDB" id="A0A5B0SVN9"/>
<evidence type="ECO:0000313" key="2">
    <source>
        <dbReference type="Proteomes" id="UP000323297"/>
    </source>
</evidence>